<feature type="compositionally biased region" description="Low complexity" evidence="1">
    <location>
        <begin position="18"/>
        <end position="33"/>
    </location>
</feature>
<feature type="region of interest" description="Disordered" evidence="1">
    <location>
        <begin position="1"/>
        <end position="84"/>
    </location>
</feature>
<protein>
    <submittedName>
        <fullName evidence="2">Uncharacterized protein</fullName>
    </submittedName>
</protein>
<dbReference type="AlphaFoldDB" id="A0A4Y3KL67"/>
<feature type="compositionally biased region" description="Basic and acidic residues" evidence="1">
    <location>
        <begin position="371"/>
        <end position="387"/>
    </location>
</feature>
<accession>A0A4Y3KL67</accession>
<dbReference type="RefSeq" id="WP_141371209.1">
    <property type="nucleotide sequence ID" value="NZ_BJLQ01000027.1"/>
</dbReference>
<reference evidence="2 3" key="1">
    <citation type="submission" date="2019-06" db="EMBL/GenBank/DDBJ databases">
        <title>Whole genome shotgun sequence of Cellulomonas gelida NBRC 3748.</title>
        <authorList>
            <person name="Hosoyama A."/>
            <person name="Uohara A."/>
            <person name="Ohji S."/>
            <person name="Ichikawa N."/>
        </authorList>
    </citation>
    <scope>NUCLEOTIDE SEQUENCE [LARGE SCALE GENOMIC DNA]</scope>
    <source>
        <strain evidence="2 3">NBRC 3748</strain>
    </source>
</reference>
<comment type="caution">
    <text evidence="2">The sequence shown here is derived from an EMBL/GenBank/DDBJ whole genome shotgun (WGS) entry which is preliminary data.</text>
</comment>
<gene>
    <name evidence="2" type="ORF">CGE01nite_24200</name>
</gene>
<keyword evidence="3" id="KW-1185">Reference proteome</keyword>
<dbReference type="OrthoDB" id="10007473at2"/>
<organism evidence="2 3">
    <name type="scientific">Cellulomonas gelida</name>
    <dbReference type="NCBI Taxonomy" id="1712"/>
    <lineage>
        <taxon>Bacteria</taxon>
        <taxon>Bacillati</taxon>
        <taxon>Actinomycetota</taxon>
        <taxon>Actinomycetes</taxon>
        <taxon>Micrococcales</taxon>
        <taxon>Cellulomonadaceae</taxon>
        <taxon>Cellulomonas</taxon>
    </lineage>
</organism>
<dbReference type="Proteomes" id="UP000320461">
    <property type="component" value="Unassembled WGS sequence"/>
</dbReference>
<evidence type="ECO:0000313" key="2">
    <source>
        <dbReference type="EMBL" id="GEA85169.1"/>
    </source>
</evidence>
<evidence type="ECO:0000313" key="3">
    <source>
        <dbReference type="Proteomes" id="UP000320461"/>
    </source>
</evidence>
<feature type="region of interest" description="Disordered" evidence="1">
    <location>
        <begin position="347"/>
        <end position="397"/>
    </location>
</feature>
<sequence length="542" mass="58709">MSEQQHAAPHAAPERKQGGPAAPGAPAASHLAPSPVPFAVAGHVPDGATGTRRPDAEPTIRPLGALRRYGGDEPDAPPTAPRPLTIRRSMGLEAETKRQIQTPTGAKVAEGDTKVLSHPHFSLVSDKTSFVNARDKRIQYSNLEFVMKHFDQLAGSEADAIAQLQVRLTAMKTLRDRLYAGHGALGTVVPHVTAHGVAAGPGDEYQAKASVHGDTSTFRVAPSPDPAGDDGKVYVHYTVGFRPRDWHTMLTKVTNVSRKDTASTRGVQLSTDAREVAARVLVTTPPAVAFTADVQQEVLGQLALTYMQMRVFIDRTVGLQREDAERVLAKTDKPVKSLRTKIRALERKEATSGLTPDETDRLEKLKKKKTKLDDRREPRERLRDRAAASEPFGKGQPKNKVVALPRASLALAFSMLDPAAQGYLSANVEEILDTFSDHLGEKLGVDLTEGYSLTSDDPAVGSASLGEYVRAGLGSDEQVSQQVLFGGMNEVGVDASDPAAPLLPFEFRSMFKHRVTWDELETDATKVLRWSRDPQGTALPKD</sequence>
<name>A0A4Y3KL67_9CELL</name>
<proteinExistence type="predicted"/>
<evidence type="ECO:0000256" key="1">
    <source>
        <dbReference type="SAM" id="MobiDB-lite"/>
    </source>
</evidence>
<dbReference type="EMBL" id="BJLQ01000027">
    <property type="protein sequence ID" value="GEA85169.1"/>
    <property type="molecule type" value="Genomic_DNA"/>
</dbReference>